<evidence type="ECO:0000313" key="2">
    <source>
        <dbReference type="Proteomes" id="UP001141253"/>
    </source>
</evidence>
<dbReference type="EMBL" id="JAPFFI010000027">
    <property type="protein sequence ID" value="KAJ6301139.1"/>
    <property type="molecule type" value="Genomic_DNA"/>
</dbReference>
<gene>
    <name evidence="1" type="ORF">OIU77_015448</name>
</gene>
<organism evidence="1 2">
    <name type="scientific">Salix suchowensis</name>
    <dbReference type="NCBI Taxonomy" id="1278906"/>
    <lineage>
        <taxon>Eukaryota</taxon>
        <taxon>Viridiplantae</taxon>
        <taxon>Streptophyta</taxon>
        <taxon>Embryophyta</taxon>
        <taxon>Tracheophyta</taxon>
        <taxon>Spermatophyta</taxon>
        <taxon>Magnoliopsida</taxon>
        <taxon>eudicotyledons</taxon>
        <taxon>Gunneridae</taxon>
        <taxon>Pentapetalae</taxon>
        <taxon>rosids</taxon>
        <taxon>fabids</taxon>
        <taxon>Malpighiales</taxon>
        <taxon>Salicaceae</taxon>
        <taxon>Saliceae</taxon>
        <taxon>Salix</taxon>
    </lineage>
</organism>
<sequence length="104" mass="11132">MAIRNGNCSGSHNCINESIGTARHGNVIDPDIGGTDDGHSISITVMNGPDSTVVHRVPDTSSTAGSNNVMNANSLNDNIMDDNASTVRNLYMVPTPINRPRRWK</sequence>
<reference evidence="1" key="2">
    <citation type="journal article" date="2023" name="Int. J. Mol. Sci.">
        <title>De Novo Assembly and Annotation of 11 Diverse Shrub Willow (Salix) Genomes Reveals Novel Gene Organization in Sex-Linked Regions.</title>
        <authorList>
            <person name="Hyden B."/>
            <person name="Feng K."/>
            <person name="Yates T.B."/>
            <person name="Jawdy S."/>
            <person name="Cereghino C."/>
            <person name="Smart L.B."/>
            <person name="Muchero W."/>
        </authorList>
    </citation>
    <scope>NUCLEOTIDE SEQUENCE</scope>
    <source>
        <tissue evidence="1">Shoot tip</tissue>
    </source>
</reference>
<protein>
    <submittedName>
        <fullName evidence="1">Uncharacterized protein</fullName>
    </submittedName>
</protein>
<name>A0ABQ8ZH05_9ROSI</name>
<comment type="caution">
    <text evidence="1">The sequence shown here is derived from an EMBL/GenBank/DDBJ whole genome shotgun (WGS) entry which is preliminary data.</text>
</comment>
<evidence type="ECO:0000313" key="1">
    <source>
        <dbReference type="EMBL" id="KAJ6301139.1"/>
    </source>
</evidence>
<accession>A0ABQ8ZH05</accession>
<proteinExistence type="predicted"/>
<keyword evidence="2" id="KW-1185">Reference proteome</keyword>
<dbReference type="Proteomes" id="UP001141253">
    <property type="component" value="Chromosome 16"/>
</dbReference>
<reference evidence="1" key="1">
    <citation type="submission" date="2022-10" db="EMBL/GenBank/DDBJ databases">
        <authorList>
            <person name="Hyden B.L."/>
            <person name="Feng K."/>
            <person name="Yates T."/>
            <person name="Jawdy S."/>
            <person name="Smart L.B."/>
            <person name="Muchero W."/>
        </authorList>
    </citation>
    <scope>NUCLEOTIDE SEQUENCE</scope>
    <source>
        <tissue evidence="1">Shoot tip</tissue>
    </source>
</reference>